<dbReference type="InterPro" id="IPR003961">
    <property type="entry name" value="FN3_dom"/>
</dbReference>
<keyword evidence="2" id="KW-1133">Transmembrane helix</keyword>
<feature type="region of interest" description="Disordered" evidence="1">
    <location>
        <begin position="971"/>
        <end position="1107"/>
    </location>
</feature>
<proteinExistence type="predicted"/>
<feature type="compositionally biased region" description="Acidic residues" evidence="1">
    <location>
        <begin position="580"/>
        <end position="592"/>
    </location>
</feature>
<feature type="compositionally biased region" description="Basic and acidic residues" evidence="1">
    <location>
        <begin position="971"/>
        <end position="983"/>
    </location>
</feature>
<feature type="compositionally biased region" description="Basic and acidic residues" evidence="1">
    <location>
        <begin position="903"/>
        <end position="917"/>
    </location>
</feature>
<feature type="region of interest" description="Disordered" evidence="1">
    <location>
        <begin position="256"/>
        <end position="335"/>
    </location>
</feature>
<dbReference type="Gene3D" id="2.60.40.10">
    <property type="entry name" value="Immunoglobulins"/>
    <property type="match status" value="1"/>
</dbReference>
<feature type="region of interest" description="Disordered" evidence="1">
    <location>
        <begin position="396"/>
        <end position="424"/>
    </location>
</feature>
<evidence type="ECO:0000313" key="4">
    <source>
        <dbReference type="EMBL" id="KPI38989.1"/>
    </source>
</evidence>
<comment type="caution">
    <text evidence="4">The sequence shown here is derived from an EMBL/GenBank/DDBJ whole genome shotgun (WGS) entry which is preliminary data.</text>
</comment>
<feature type="compositionally biased region" description="Low complexity" evidence="1">
    <location>
        <begin position="1080"/>
        <end position="1093"/>
    </location>
</feature>
<feature type="compositionally biased region" description="Basic and acidic residues" evidence="1">
    <location>
        <begin position="410"/>
        <end position="424"/>
    </location>
</feature>
<dbReference type="InterPro" id="IPR036116">
    <property type="entry name" value="FN3_sf"/>
</dbReference>
<dbReference type="OrthoDB" id="5572782at2759"/>
<name>A0A0N0NLF6_9EURO</name>
<dbReference type="SUPFAM" id="SSF49265">
    <property type="entry name" value="Fibronectin type III"/>
    <property type="match status" value="1"/>
</dbReference>
<feature type="region of interest" description="Disordered" evidence="1">
    <location>
        <begin position="545"/>
        <end position="669"/>
    </location>
</feature>
<feature type="region of interest" description="Disordered" evidence="1">
    <location>
        <begin position="156"/>
        <end position="177"/>
    </location>
</feature>
<keyword evidence="2" id="KW-0812">Transmembrane</keyword>
<feature type="region of interest" description="Disordered" evidence="1">
    <location>
        <begin position="193"/>
        <end position="237"/>
    </location>
</feature>
<dbReference type="EMBL" id="LFJN01000016">
    <property type="protein sequence ID" value="KPI38989.1"/>
    <property type="molecule type" value="Genomic_DNA"/>
</dbReference>
<keyword evidence="5" id="KW-1185">Reference proteome</keyword>
<dbReference type="CDD" id="cd00063">
    <property type="entry name" value="FN3"/>
    <property type="match status" value="1"/>
</dbReference>
<feature type="region of interest" description="Disordered" evidence="1">
    <location>
        <begin position="866"/>
        <end position="959"/>
    </location>
</feature>
<feature type="compositionally biased region" description="Acidic residues" evidence="1">
    <location>
        <begin position="1094"/>
        <end position="1107"/>
    </location>
</feature>
<organism evidence="4 5">
    <name type="scientific">Cyphellophora attinorum</name>
    <dbReference type="NCBI Taxonomy" id="1664694"/>
    <lineage>
        <taxon>Eukaryota</taxon>
        <taxon>Fungi</taxon>
        <taxon>Dikarya</taxon>
        <taxon>Ascomycota</taxon>
        <taxon>Pezizomycotina</taxon>
        <taxon>Eurotiomycetes</taxon>
        <taxon>Chaetothyriomycetidae</taxon>
        <taxon>Chaetothyriales</taxon>
        <taxon>Cyphellophoraceae</taxon>
        <taxon>Cyphellophora</taxon>
    </lineage>
</organism>
<dbReference type="InterPro" id="IPR013783">
    <property type="entry name" value="Ig-like_fold"/>
</dbReference>
<keyword evidence="2" id="KW-0472">Membrane</keyword>
<dbReference type="Proteomes" id="UP000038010">
    <property type="component" value="Unassembled WGS sequence"/>
</dbReference>
<feature type="compositionally biased region" description="Basic and acidic residues" evidence="1">
    <location>
        <begin position="647"/>
        <end position="662"/>
    </location>
</feature>
<dbReference type="SMART" id="SM00060">
    <property type="entry name" value="FN3"/>
    <property type="match status" value="1"/>
</dbReference>
<evidence type="ECO:0000259" key="3">
    <source>
        <dbReference type="PROSITE" id="PS50853"/>
    </source>
</evidence>
<sequence length="1107" mass="122354">MPVLRSQWMDSLDWQRDSVDWVNYAYRGFIAPRLEVTGRMAMLVLAAVVWAFAWLLWRTYSVLHTPNDVLVDKLGLDIPPQPLVTLEEISSSEVQIGWKPSEASTAIQEYQVEINGKILDRTKKSETAAVISHLQPGRTYDIRVFSVSAGRFQTPSPALHVRLPPSSQPASEDGAAEALPTVRAIAARAPSLLAPAAPTMMRENSSGPAGRRGTTGRRASPSGTVEPKEEEDNENLAELSSRFTAVREEIEAVEKQVQEEKAEYEAQMRELEGKKEKLRQDLKKRDEESSDLRKQVHKAESQNRSLLNDKTKKERELKARENERRKKKEDVAKWEEQISTMAEEIAGIETQKAAIKRRNEANVREIQQNVEEKRKEVAALEEEAKEKTQQIKMLEEERQQLEIEDETEESREASRQEQEREAQRRNRLTELLGTNARLWADLQQASMYLNSTKDRLHYYESMRQHRTISFAPTPTPLNLEPQRQRSGRRPRQVGSYGSSASVSSPRGAFGSEPFPAAPQFATTKATSPTGFSNGYFGFSSALMMPNEQATTPGDELETTGSVPMSPHADALLPADLLGDNSDEDQDAIDEDVPLQPTAPTNGKSRGAPFPNIGSPLLRNDIEPARSPSGGSSSRQSFSSPRAEGFADPERKSIHSGKEKASDEEAPSNSRKFMYNLFNLNRQRGKTLADEPPTLGSLKPAQSQSFPRNFDDLDAPGQPRRRLSYGGTWAFPGSFLRGEKDSEPSRLASASRRAFPSLMGLGKSNDSDFTPRTNSFDPGMRGGSNSPRPSSIYSFDKMPPPGRDALHVWNTDRSLLRNSPLAPDWGSMHSFSRSHSRRPSIGYGGSTTNLSLMSPDDQIVEPIREPRPLQAPIGTRPTSQQKKEAATPRLNPAAPNFTSLFKKSKGEKIKIRDPRDLDAPTTTASKHSIASLSNTPTNDNNKPEKPTLMSRISRTASTKTYSSMKFGSWKDKSFLGSKSSKDTMPEGSEPGGEDGPNTGAANTSTDQLGSRSVESRDSLTPFGTGSGIINEETGSNKGGSSTPKDKDKSTRTSINWNFMRKSTKEKDAKKAKDKNMEATPSEVSVSEASVGGLTTDDDHDDGDGDDRR</sequence>
<feature type="compositionally biased region" description="Polar residues" evidence="1">
    <location>
        <begin position="998"/>
        <end position="1011"/>
    </location>
</feature>
<reference evidence="4 5" key="1">
    <citation type="submission" date="2015-06" db="EMBL/GenBank/DDBJ databases">
        <title>Draft genome of the ant-associated black yeast Phialophora attae CBS 131958.</title>
        <authorList>
            <person name="Moreno L.F."/>
            <person name="Stielow B.J."/>
            <person name="de Hoog S."/>
            <person name="Vicente V.A."/>
            <person name="Weiss V.A."/>
            <person name="de Vries M."/>
            <person name="Cruz L.M."/>
            <person name="Souza E.M."/>
        </authorList>
    </citation>
    <scope>NUCLEOTIDE SEQUENCE [LARGE SCALE GENOMIC DNA]</scope>
    <source>
        <strain evidence="4 5">CBS 131958</strain>
    </source>
</reference>
<dbReference type="PROSITE" id="PS50853">
    <property type="entry name" value="FN3"/>
    <property type="match status" value="1"/>
</dbReference>
<evidence type="ECO:0000313" key="5">
    <source>
        <dbReference type="Proteomes" id="UP000038010"/>
    </source>
</evidence>
<feature type="transmembrane region" description="Helical" evidence="2">
    <location>
        <begin position="36"/>
        <end position="57"/>
    </location>
</feature>
<protein>
    <recommendedName>
        <fullName evidence="3">Fibronectin type-III domain-containing protein</fullName>
    </recommendedName>
</protein>
<evidence type="ECO:0000256" key="2">
    <source>
        <dbReference type="SAM" id="Phobius"/>
    </source>
</evidence>
<feature type="domain" description="Fibronectin type-III" evidence="3">
    <location>
        <begin position="79"/>
        <end position="166"/>
    </location>
</feature>
<dbReference type="GeneID" id="28736695"/>
<dbReference type="VEuPathDB" id="FungiDB:AB675_4661"/>
<dbReference type="STRING" id="1664694.A0A0N0NLF6"/>
<dbReference type="Pfam" id="PF00041">
    <property type="entry name" value="fn3"/>
    <property type="match status" value="1"/>
</dbReference>
<accession>A0A0N0NLF6</accession>
<feature type="compositionally biased region" description="Low complexity" evidence="1">
    <location>
        <begin position="568"/>
        <end position="579"/>
    </location>
</feature>
<gene>
    <name evidence="4" type="ORF">AB675_4661</name>
</gene>
<feature type="compositionally biased region" description="Polar residues" evidence="1">
    <location>
        <begin position="1031"/>
        <end position="1041"/>
    </location>
</feature>
<feature type="compositionally biased region" description="Low complexity" evidence="1">
    <location>
        <begin position="492"/>
        <end position="504"/>
    </location>
</feature>
<feature type="compositionally biased region" description="Polar residues" evidence="1">
    <location>
        <begin position="919"/>
        <end position="939"/>
    </location>
</feature>
<feature type="region of interest" description="Disordered" evidence="1">
    <location>
        <begin position="686"/>
        <end position="720"/>
    </location>
</feature>
<dbReference type="AlphaFoldDB" id="A0A0N0NLF6"/>
<feature type="compositionally biased region" description="Polar residues" evidence="1">
    <location>
        <begin position="949"/>
        <end position="959"/>
    </location>
</feature>
<dbReference type="RefSeq" id="XP_017998952.1">
    <property type="nucleotide sequence ID" value="XM_018144815.1"/>
</dbReference>
<feature type="compositionally biased region" description="Basic and acidic residues" evidence="1">
    <location>
        <begin position="1061"/>
        <end position="1075"/>
    </location>
</feature>
<feature type="region of interest" description="Disordered" evidence="1">
    <location>
        <begin position="469"/>
        <end position="515"/>
    </location>
</feature>
<feature type="compositionally biased region" description="Low complexity" evidence="1">
    <location>
        <begin position="624"/>
        <end position="642"/>
    </location>
</feature>
<feature type="compositionally biased region" description="Low complexity" evidence="1">
    <location>
        <begin position="205"/>
        <end position="224"/>
    </location>
</feature>
<evidence type="ECO:0000256" key="1">
    <source>
        <dbReference type="SAM" id="MobiDB-lite"/>
    </source>
</evidence>